<proteinExistence type="inferred from homology"/>
<dbReference type="InterPro" id="IPR036259">
    <property type="entry name" value="MFS_trans_sf"/>
</dbReference>
<dbReference type="GeneID" id="25280840"/>
<evidence type="ECO:0000256" key="6">
    <source>
        <dbReference type="SAM" id="MobiDB-lite"/>
    </source>
</evidence>
<sequence>MPSAEISDRTTPTGEGETHYNPGEAEKVDELRDPNIVDWDGPDDPANPLNWSATRKATMIGVVSFITFLSPLASTIIAPAAGLVMRDFHTTSSILGSFITSIYLLGYAFGPLVLAPVSELYGRSIVYNVCNVVFLVFNVACAKAPNMGGLLAFRLFAGIAGSSPVTIGAGSIADMIAVENRGLAMTGWIIGPLIGPVVGPIIGGYLAPAKSWRWVFWLLSIVSGAICVVTFALMKESSALIILERKARRARKETGNDKLRSKLHTGRASKELFMLAILRPTKMLFMSPIVFLLSLYTSSIYAYMYLCFTTFPTIFEQQYGFSPSSSSLAYLGIGTGCIFGLLLAGGLSDRMLKALTVKNGGEPKPEYRLPLMIIGGIFVPVGLFWYGWSAQTKTHYIVPIIGTSFLGGGMVIAYMASATYIIDAFKTYAASATAAGTVLRSLLGALLPLAGPPMYSALGVGWGTSVLGFIAVGMVPLPFVFIRYGERIRENKLFKVEW</sequence>
<organism evidence="9 10">
    <name type="scientific">Exophiala aquamarina CBS 119918</name>
    <dbReference type="NCBI Taxonomy" id="1182545"/>
    <lineage>
        <taxon>Eukaryota</taxon>
        <taxon>Fungi</taxon>
        <taxon>Dikarya</taxon>
        <taxon>Ascomycota</taxon>
        <taxon>Pezizomycotina</taxon>
        <taxon>Eurotiomycetes</taxon>
        <taxon>Chaetothyriomycetidae</taxon>
        <taxon>Chaetothyriales</taxon>
        <taxon>Herpotrichiellaceae</taxon>
        <taxon>Exophiala</taxon>
    </lineage>
</organism>
<evidence type="ECO:0000256" key="2">
    <source>
        <dbReference type="ARBA" id="ARBA00008335"/>
    </source>
</evidence>
<dbReference type="HOGENOM" id="CLU_008455_1_2_1"/>
<reference evidence="9 10" key="1">
    <citation type="submission" date="2013-03" db="EMBL/GenBank/DDBJ databases">
        <title>The Genome Sequence of Exophiala aquamarina CBS 119918.</title>
        <authorList>
            <consortium name="The Broad Institute Genomics Platform"/>
            <person name="Cuomo C."/>
            <person name="de Hoog S."/>
            <person name="Gorbushina A."/>
            <person name="Walker B."/>
            <person name="Young S.K."/>
            <person name="Zeng Q."/>
            <person name="Gargeya S."/>
            <person name="Fitzgerald M."/>
            <person name="Haas B."/>
            <person name="Abouelleil A."/>
            <person name="Allen A.W."/>
            <person name="Alvarado L."/>
            <person name="Arachchi H.M."/>
            <person name="Berlin A.M."/>
            <person name="Chapman S.B."/>
            <person name="Gainer-Dewar J."/>
            <person name="Goldberg J."/>
            <person name="Griggs A."/>
            <person name="Gujja S."/>
            <person name="Hansen M."/>
            <person name="Howarth C."/>
            <person name="Imamovic A."/>
            <person name="Ireland A."/>
            <person name="Larimer J."/>
            <person name="McCowan C."/>
            <person name="Murphy C."/>
            <person name="Pearson M."/>
            <person name="Poon T.W."/>
            <person name="Priest M."/>
            <person name="Roberts A."/>
            <person name="Saif S."/>
            <person name="Shea T."/>
            <person name="Sisk P."/>
            <person name="Sykes S."/>
            <person name="Wortman J."/>
            <person name="Nusbaum C."/>
            <person name="Birren B."/>
        </authorList>
    </citation>
    <scope>NUCLEOTIDE SEQUENCE [LARGE SCALE GENOMIC DNA]</scope>
    <source>
        <strain evidence="9 10">CBS 119918</strain>
    </source>
</reference>
<evidence type="ECO:0000256" key="7">
    <source>
        <dbReference type="SAM" id="Phobius"/>
    </source>
</evidence>
<feature type="transmembrane region" description="Helical" evidence="7">
    <location>
        <begin position="394"/>
        <end position="416"/>
    </location>
</feature>
<dbReference type="VEuPathDB" id="FungiDB:A1O9_05920"/>
<dbReference type="PROSITE" id="PS50850">
    <property type="entry name" value="MFS"/>
    <property type="match status" value="1"/>
</dbReference>
<feature type="transmembrane region" description="Helical" evidence="7">
    <location>
        <begin position="462"/>
        <end position="482"/>
    </location>
</feature>
<evidence type="ECO:0000313" key="9">
    <source>
        <dbReference type="EMBL" id="KEF57997.1"/>
    </source>
</evidence>
<dbReference type="Pfam" id="PF07690">
    <property type="entry name" value="MFS_1"/>
    <property type="match status" value="1"/>
</dbReference>
<accession>A0A072PDZ2</accession>
<dbReference type="RefSeq" id="XP_013260587.1">
    <property type="nucleotide sequence ID" value="XM_013405133.1"/>
</dbReference>
<feature type="transmembrane region" description="Helical" evidence="7">
    <location>
        <begin position="327"/>
        <end position="348"/>
    </location>
</feature>
<dbReference type="FunFam" id="1.20.1250.20:FF:000011">
    <property type="entry name" value="MFS multidrug transporter, putative"/>
    <property type="match status" value="1"/>
</dbReference>
<name>A0A072PDZ2_9EURO</name>
<comment type="similarity">
    <text evidence="2">Belongs to the major facilitator superfamily.</text>
</comment>
<evidence type="ECO:0000256" key="3">
    <source>
        <dbReference type="ARBA" id="ARBA00022692"/>
    </source>
</evidence>
<feature type="transmembrane region" description="Helical" evidence="7">
    <location>
        <begin position="151"/>
        <end position="173"/>
    </location>
</feature>
<feature type="transmembrane region" description="Helical" evidence="7">
    <location>
        <begin position="214"/>
        <end position="234"/>
    </location>
</feature>
<keyword evidence="4 7" id="KW-1133">Transmembrane helix</keyword>
<evidence type="ECO:0000259" key="8">
    <source>
        <dbReference type="PROSITE" id="PS50850"/>
    </source>
</evidence>
<feature type="transmembrane region" description="Helical" evidence="7">
    <location>
        <begin position="369"/>
        <end position="388"/>
    </location>
</feature>
<evidence type="ECO:0000256" key="1">
    <source>
        <dbReference type="ARBA" id="ARBA00004141"/>
    </source>
</evidence>
<dbReference type="InterPro" id="IPR020846">
    <property type="entry name" value="MFS_dom"/>
</dbReference>
<feature type="transmembrane region" description="Helical" evidence="7">
    <location>
        <begin position="428"/>
        <end position="450"/>
    </location>
</feature>
<feature type="transmembrane region" description="Helical" evidence="7">
    <location>
        <begin position="126"/>
        <end position="145"/>
    </location>
</feature>
<evidence type="ECO:0000313" key="10">
    <source>
        <dbReference type="Proteomes" id="UP000027920"/>
    </source>
</evidence>
<feature type="transmembrane region" description="Helical" evidence="7">
    <location>
        <begin position="94"/>
        <end position="114"/>
    </location>
</feature>
<dbReference type="GO" id="GO:0016020">
    <property type="term" value="C:membrane"/>
    <property type="evidence" value="ECO:0007669"/>
    <property type="project" value="UniProtKB-SubCell"/>
</dbReference>
<protein>
    <recommendedName>
        <fullName evidence="8">Major facilitator superfamily (MFS) profile domain-containing protein</fullName>
    </recommendedName>
</protein>
<comment type="subcellular location">
    <subcellularLocation>
        <location evidence="1">Membrane</location>
        <topology evidence="1">Multi-pass membrane protein</topology>
    </subcellularLocation>
</comment>
<comment type="caution">
    <text evidence="9">The sequence shown here is derived from an EMBL/GenBank/DDBJ whole genome shotgun (WGS) entry which is preliminary data.</text>
</comment>
<keyword evidence="10" id="KW-1185">Reference proteome</keyword>
<dbReference type="SUPFAM" id="SSF103473">
    <property type="entry name" value="MFS general substrate transporter"/>
    <property type="match status" value="1"/>
</dbReference>
<dbReference type="AlphaFoldDB" id="A0A072PDZ2"/>
<dbReference type="Proteomes" id="UP000027920">
    <property type="component" value="Unassembled WGS sequence"/>
</dbReference>
<keyword evidence="3 7" id="KW-0812">Transmembrane</keyword>
<feature type="transmembrane region" description="Helical" evidence="7">
    <location>
        <begin position="185"/>
        <end position="208"/>
    </location>
</feature>
<dbReference type="EMBL" id="AMGV01000004">
    <property type="protein sequence ID" value="KEF57997.1"/>
    <property type="molecule type" value="Genomic_DNA"/>
</dbReference>
<dbReference type="PANTHER" id="PTHR23502">
    <property type="entry name" value="MAJOR FACILITATOR SUPERFAMILY"/>
    <property type="match status" value="1"/>
</dbReference>
<feature type="transmembrane region" description="Helical" evidence="7">
    <location>
        <begin position="289"/>
        <end position="315"/>
    </location>
</feature>
<feature type="region of interest" description="Disordered" evidence="6">
    <location>
        <begin position="1"/>
        <end position="27"/>
    </location>
</feature>
<evidence type="ECO:0000256" key="5">
    <source>
        <dbReference type="ARBA" id="ARBA00023136"/>
    </source>
</evidence>
<dbReference type="OrthoDB" id="5296287at2759"/>
<dbReference type="InterPro" id="IPR011701">
    <property type="entry name" value="MFS"/>
</dbReference>
<dbReference type="Gene3D" id="1.20.1250.20">
    <property type="entry name" value="MFS general substrate transporter like domains"/>
    <property type="match status" value="1"/>
</dbReference>
<dbReference type="PANTHER" id="PTHR23502:SF68">
    <property type="entry name" value="MULTIDRUG TRANSPORTER, PUTATIVE (AFU_ORTHOLOGUE AFUA_3G01120)-RELATED"/>
    <property type="match status" value="1"/>
</dbReference>
<dbReference type="GO" id="GO:0022857">
    <property type="term" value="F:transmembrane transporter activity"/>
    <property type="evidence" value="ECO:0007669"/>
    <property type="project" value="InterPro"/>
</dbReference>
<feature type="domain" description="Major facilitator superfamily (MFS) profile" evidence="8">
    <location>
        <begin position="59"/>
        <end position="488"/>
    </location>
</feature>
<evidence type="ECO:0000256" key="4">
    <source>
        <dbReference type="ARBA" id="ARBA00022989"/>
    </source>
</evidence>
<dbReference type="CDD" id="cd17323">
    <property type="entry name" value="MFS_Tpo1_MDR_like"/>
    <property type="match status" value="1"/>
</dbReference>
<keyword evidence="5 7" id="KW-0472">Membrane</keyword>
<feature type="transmembrane region" description="Helical" evidence="7">
    <location>
        <begin position="59"/>
        <end position="82"/>
    </location>
</feature>
<gene>
    <name evidence="9" type="ORF">A1O9_05920</name>
</gene>